<dbReference type="Proteomes" id="UP001499974">
    <property type="component" value="Unassembled WGS sequence"/>
</dbReference>
<organism evidence="2 3">
    <name type="scientific">Nocardioides conyzicola</name>
    <dbReference type="NCBI Taxonomy" id="1651781"/>
    <lineage>
        <taxon>Bacteria</taxon>
        <taxon>Bacillati</taxon>
        <taxon>Actinomycetota</taxon>
        <taxon>Actinomycetes</taxon>
        <taxon>Propionibacteriales</taxon>
        <taxon>Nocardioidaceae</taxon>
        <taxon>Nocardioides</taxon>
    </lineage>
</organism>
<dbReference type="RefSeq" id="WP_345523165.1">
    <property type="nucleotide sequence ID" value="NZ_BAABKM010000003.1"/>
</dbReference>
<feature type="domain" description="FAD-dependent urate hydroxylase HpyO/Asp monooxygenase CreE-like FAD/NAD(P)-binding" evidence="1">
    <location>
        <begin position="21"/>
        <end position="162"/>
    </location>
</feature>
<gene>
    <name evidence="2" type="ORF">GCM10023349_38620</name>
</gene>
<dbReference type="PANTHER" id="PTHR40254">
    <property type="entry name" value="BLR0577 PROTEIN"/>
    <property type="match status" value="1"/>
</dbReference>
<evidence type="ECO:0000259" key="1">
    <source>
        <dbReference type="Pfam" id="PF13454"/>
    </source>
</evidence>
<dbReference type="Gene3D" id="3.50.50.60">
    <property type="entry name" value="FAD/NAD(P)-binding domain"/>
    <property type="match status" value="1"/>
</dbReference>
<sequence>MTSTFADAASPETNRELRVSIVGGGASGVLTAVNLLADPDPRIRVTIHESGPVLGAGIAYGTTDPRHLLNVRARHMSAFPDTPSDLIDWYRATGRTIDPITFLPRREYAEYLRDRLSDVADDRLQVANGRVDDVVPTGSGYQLLSGDAVPTEADAVVLAYGNAAPAALTVDGDELPAEPWHVDNPWDLSWTEQLPPDAVIVLVGTGLTAIDTAITVLEGSPDRRVVMVSRHGLLPAAHVEQQSTAWVSPVPQGPLTADQLATFFEEQVAAAKRQDVDWRAVVDGLRAPTQSIWQRLDLAERRRFLARYARQWEIRRHRMAPDIAARMVEYRRDGRLQIAAGGITSFSERDGACLLRLGDDPQQVRADAVVNCTGPQTDITRSDNPLLQSLRERSLIAPDALRLGLDCLPAGQVLDPDGEVVPRMYAVGPPRKGTLYESTAIPEIRAQAAAVARALTAPQPVPSETP</sequence>
<evidence type="ECO:0000313" key="2">
    <source>
        <dbReference type="EMBL" id="GAA4715399.1"/>
    </source>
</evidence>
<dbReference type="EMBL" id="BAABKM010000003">
    <property type="protein sequence ID" value="GAA4715399.1"/>
    <property type="molecule type" value="Genomic_DNA"/>
</dbReference>
<dbReference type="Pfam" id="PF13454">
    <property type="entry name" value="NAD_binding_9"/>
    <property type="match status" value="1"/>
</dbReference>
<dbReference type="InterPro" id="IPR036188">
    <property type="entry name" value="FAD/NAD-bd_sf"/>
</dbReference>
<evidence type="ECO:0000313" key="3">
    <source>
        <dbReference type="Proteomes" id="UP001499974"/>
    </source>
</evidence>
<accession>A0ABP8XVA5</accession>
<keyword evidence="3" id="KW-1185">Reference proteome</keyword>
<dbReference type="InterPro" id="IPR052189">
    <property type="entry name" value="L-asp_N-monooxygenase_NS-form"/>
</dbReference>
<protein>
    <submittedName>
        <fullName evidence="2">FAD/NAD(P)-binding protein</fullName>
    </submittedName>
</protein>
<dbReference type="PANTHER" id="PTHR40254:SF1">
    <property type="entry name" value="BLR0577 PROTEIN"/>
    <property type="match status" value="1"/>
</dbReference>
<dbReference type="SUPFAM" id="SSF51905">
    <property type="entry name" value="FAD/NAD(P)-binding domain"/>
    <property type="match status" value="2"/>
</dbReference>
<reference evidence="3" key="1">
    <citation type="journal article" date="2019" name="Int. J. Syst. Evol. Microbiol.">
        <title>The Global Catalogue of Microorganisms (GCM) 10K type strain sequencing project: providing services to taxonomists for standard genome sequencing and annotation.</title>
        <authorList>
            <consortium name="The Broad Institute Genomics Platform"/>
            <consortium name="The Broad Institute Genome Sequencing Center for Infectious Disease"/>
            <person name="Wu L."/>
            <person name="Ma J."/>
        </authorList>
    </citation>
    <scope>NUCLEOTIDE SEQUENCE [LARGE SCALE GENOMIC DNA]</scope>
    <source>
        <strain evidence="3">JCM 18531</strain>
    </source>
</reference>
<proteinExistence type="predicted"/>
<name>A0ABP8XVA5_9ACTN</name>
<dbReference type="InterPro" id="IPR038732">
    <property type="entry name" value="HpyO/CreE_NAD-binding"/>
</dbReference>
<comment type="caution">
    <text evidence="2">The sequence shown here is derived from an EMBL/GenBank/DDBJ whole genome shotgun (WGS) entry which is preliminary data.</text>
</comment>